<evidence type="ECO:0000313" key="1">
    <source>
        <dbReference type="EMBL" id="SEL62155.1"/>
    </source>
</evidence>
<dbReference type="STRING" id="1038014.SAMN04487910_2823"/>
<dbReference type="Gene3D" id="3.90.930.1">
    <property type="match status" value="1"/>
</dbReference>
<name>A0A1H7RPR8_AQUAM</name>
<dbReference type="EMBL" id="FOAB01000005">
    <property type="protein sequence ID" value="SEL62155.1"/>
    <property type="molecule type" value="Genomic_DNA"/>
</dbReference>
<organism evidence="1 2">
    <name type="scientific">Aquimarina amphilecti</name>
    <dbReference type="NCBI Taxonomy" id="1038014"/>
    <lineage>
        <taxon>Bacteria</taxon>
        <taxon>Pseudomonadati</taxon>
        <taxon>Bacteroidota</taxon>
        <taxon>Flavobacteriia</taxon>
        <taxon>Flavobacteriales</taxon>
        <taxon>Flavobacteriaceae</taxon>
        <taxon>Aquimarina</taxon>
    </lineage>
</organism>
<gene>
    <name evidence="1" type="ORF">SAMN04487910_2823</name>
</gene>
<evidence type="ECO:0008006" key="3">
    <source>
        <dbReference type="Google" id="ProtNLM"/>
    </source>
</evidence>
<accession>A0A1H7RPR8</accession>
<keyword evidence="2" id="KW-1185">Reference proteome</keyword>
<dbReference type="Proteomes" id="UP000198521">
    <property type="component" value="Unassembled WGS sequence"/>
</dbReference>
<proteinExistence type="predicted"/>
<sequence>MMKYSFYIVISFLFFSFHTSVEKEYHKEYYSDGSIKAEGWKMADQKIDYWYSYYPNGNISEQGHFWNNKKQGYWYFYSSNNKLTKEGHFINDKAEKWWIIYDIATSNKKNRVTRKYQYRNNQKNGYCLLYKNDKLFKAEKYVDDQKTGEWTDVFSFKKDNPNASL</sequence>
<dbReference type="AlphaFoldDB" id="A0A1H7RPR8"/>
<evidence type="ECO:0000313" key="2">
    <source>
        <dbReference type="Proteomes" id="UP000198521"/>
    </source>
</evidence>
<dbReference type="SUPFAM" id="SSF82185">
    <property type="entry name" value="Histone H3 K4-specific methyltransferase SET7/9 N-terminal domain"/>
    <property type="match status" value="1"/>
</dbReference>
<reference evidence="1 2" key="1">
    <citation type="submission" date="2016-10" db="EMBL/GenBank/DDBJ databases">
        <authorList>
            <person name="de Groot N.N."/>
        </authorList>
    </citation>
    <scope>NUCLEOTIDE SEQUENCE [LARGE SCALE GENOMIC DNA]</scope>
    <source>
        <strain evidence="1 2">DSM 25232</strain>
    </source>
</reference>
<protein>
    <recommendedName>
        <fullName evidence="3">MORN repeat variant</fullName>
    </recommendedName>
</protein>